<dbReference type="InterPro" id="IPR002750">
    <property type="entry name" value="CobE/GbiG_C"/>
</dbReference>
<gene>
    <name evidence="2" type="ORF">N5W20_09080</name>
</gene>
<reference evidence="2" key="1">
    <citation type="submission" date="2022-10" db="EMBL/GenBank/DDBJ databases">
        <title>Candidatus Kirkpatrella diaphorinas gen. nov., sp. nov., an uncultured endosymbiont identified in a population of Diaphorina citri from Hawaii.</title>
        <authorList>
            <person name="Henry E.M."/>
            <person name="Carlson C.R."/>
            <person name="Kuo Y.-W."/>
        </authorList>
    </citation>
    <scope>NUCLEOTIDE SEQUENCE</scope>
    <source>
        <strain evidence="2">CADCRV1</strain>
    </source>
</reference>
<dbReference type="InterPro" id="IPR036518">
    <property type="entry name" value="CobE/GbiG_C_sf"/>
</dbReference>
<evidence type="ECO:0000259" key="1">
    <source>
        <dbReference type="Pfam" id="PF01890"/>
    </source>
</evidence>
<dbReference type="SUPFAM" id="SSF159664">
    <property type="entry name" value="CobE/GbiG C-terminal domain-like"/>
    <property type="match status" value="1"/>
</dbReference>
<sequence length="125" mass="13129">MKIFGVACRIQVNGQAIWGALHAASQKWGLPDGLAYPFFRRDHVALQAVLRQTGLPVFEIDALKLASVQHLCLSHSQLARDKVGFSAVAEGCALAASGEGAVLAGPRLSAFSVTCACASLEGRPL</sequence>
<protein>
    <submittedName>
        <fullName evidence="2">Cobalamin biosynthesis protein</fullName>
    </submittedName>
</protein>
<feature type="domain" description="CobE/GbiG C-terminal" evidence="1">
    <location>
        <begin position="4"/>
        <end position="118"/>
    </location>
</feature>
<dbReference type="EMBL" id="CP107052">
    <property type="protein sequence ID" value="UYH51224.1"/>
    <property type="molecule type" value="Genomic_DNA"/>
</dbReference>
<dbReference type="Proteomes" id="UP001163831">
    <property type="component" value="Chromosome"/>
</dbReference>
<dbReference type="Pfam" id="PF01890">
    <property type="entry name" value="CbiG_C"/>
    <property type="match status" value="1"/>
</dbReference>
<evidence type="ECO:0000313" key="3">
    <source>
        <dbReference type="Proteomes" id="UP001163831"/>
    </source>
</evidence>
<organism evidence="2 3">
    <name type="scientific">Candidatus Kirkpatrickella diaphorinae</name>
    <dbReference type="NCBI Taxonomy" id="2984322"/>
    <lineage>
        <taxon>Bacteria</taxon>
        <taxon>Pseudomonadati</taxon>
        <taxon>Pseudomonadota</taxon>
        <taxon>Alphaproteobacteria</taxon>
        <taxon>Acetobacterales</taxon>
        <taxon>Acetobacteraceae</taxon>
        <taxon>Candidatus Kirkpatrickella</taxon>
    </lineage>
</organism>
<dbReference type="Gene3D" id="3.30.420.180">
    <property type="entry name" value="CobE/GbiG C-terminal domain"/>
    <property type="match status" value="1"/>
</dbReference>
<evidence type="ECO:0000313" key="2">
    <source>
        <dbReference type="EMBL" id="UYH51224.1"/>
    </source>
</evidence>
<accession>A0ABY6GIY7</accession>
<dbReference type="RefSeq" id="WP_319806818.1">
    <property type="nucleotide sequence ID" value="NZ_CP107052.1"/>
</dbReference>
<keyword evidence="3" id="KW-1185">Reference proteome</keyword>
<proteinExistence type="predicted"/>
<name>A0ABY6GIY7_9PROT</name>